<feature type="transmembrane region" description="Helical" evidence="6">
    <location>
        <begin position="261"/>
        <end position="284"/>
    </location>
</feature>
<evidence type="ECO:0000256" key="4">
    <source>
        <dbReference type="ARBA" id="ARBA00022989"/>
    </source>
</evidence>
<keyword evidence="2" id="KW-1003">Cell membrane</keyword>
<evidence type="ECO:0000256" key="5">
    <source>
        <dbReference type="ARBA" id="ARBA00023136"/>
    </source>
</evidence>
<feature type="transmembrane region" description="Helical" evidence="6">
    <location>
        <begin position="339"/>
        <end position="358"/>
    </location>
</feature>
<sequence>MSFMRALLRHIPAGNLAKDTLYVAFWQGVRVAGQALWVIVIARILGAKGYGTFTGMVGLATAIGGFTGLGLGLLMLQDAARDPSLFADRWYKALIACLASGTILGVLFIPISGWLFNSYAAWHLGVPIALSEIALLPIVSLAAFAFSARQLMSIAAALSALMASFRVLAALAFWCFVNQRTLETYAWLHACASLMCAALCVLWVKMRLHPGRTSFTLTRRDVTEGLGFSMVWMVNNALASLDKTLVLRLATSEVAGFYAAFYRFATVLALPVEALTMAAGPRLFRHGGGVEKHPLLIVHLLTSALVCGLLMGAFFWAFAGILPWLLGPTFEPAVPVARWMALFVPCYGLRVLGSNILITHDKKRIRVLIEGCGLVTLILTAVLWIPHYGLRGAVAMITTTEAALGVATWLVVWALQKKQST</sequence>
<evidence type="ECO:0000256" key="6">
    <source>
        <dbReference type="SAM" id="Phobius"/>
    </source>
</evidence>
<keyword evidence="5 6" id="KW-0472">Membrane</keyword>
<gene>
    <name evidence="7" type="ORF">DWU98_00710</name>
</gene>
<organism evidence="7 8">
    <name type="scientific">Dyella monticola</name>
    <dbReference type="NCBI Taxonomy" id="1927958"/>
    <lineage>
        <taxon>Bacteria</taxon>
        <taxon>Pseudomonadati</taxon>
        <taxon>Pseudomonadota</taxon>
        <taxon>Gammaproteobacteria</taxon>
        <taxon>Lysobacterales</taxon>
        <taxon>Rhodanobacteraceae</taxon>
        <taxon>Dyella</taxon>
    </lineage>
</organism>
<feature type="transmembrane region" description="Helical" evidence="6">
    <location>
        <begin position="225"/>
        <end position="241"/>
    </location>
</feature>
<evidence type="ECO:0000256" key="1">
    <source>
        <dbReference type="ARBA" id="ARBA00004651"/>
    </source>
</evidence>
<dbReference type="PANTHER" id="PTHR30250">
    <property type="entry name" value="PST FAMILY PREDICTED COLANIC ACID TRANSPORTER"/>
    <property type="match status" value="1"/>
</dbReference>
<dbReference type="EMBL" id="QRBE01000001">
    <property type="protein sequence ID" value="RDS84529.1"/>
    <property type="molecule type" value="Genomic_DNA"/>
</dbReference>
<dbReference type="InterPro" id="IPR050833">
    <property type="entry name" value="Poly_Biosynth_Transport"/>
</dbReference>
<comment type="subcellular location">
    <subcellularLocation>
        <location evidence="1">Cell membrane</location>
        <topology evidence="1">Multi-pass membrane protein</topology>
    </subcellularLocation>
</comment>
<accession>A0A370X7X4</accession>
<feature type="transmembrane region" description="Helical" evidence="6">
    <location>
        <begin position="186"/>
        <end position="204"/>
    </location>
</feature>
<evidence type="ECO:0000256" key="2">
    <source>
        <dbReference type="ARBA" id="ARBA00022475"/>
    </source>
</evidence>
<dbReference type="Proteomes" id="UP000254258">
    <property type="component" value="Unassembled WGS sequence"/>
</dbReference>
<evidence type="ECO:0000313" key="8">
    <source>
        <dbReference type="Proteomes" id="UP000254258"/>
    </source>
</evidence>
<feature type="transmembrane region" description="Helical" evidence="6">
    <location>
        <begin position="393"/>
        <end position="415"/>
    </location>
</feature>
<evidence type="ECO:0000256" key="3">
    <source>
        <dbReference type="ARBA" id="ARBA00022692"/>
    </source>
</evidence>
<dbReference type="InterPro" id="IPR002797">
    <property type="entry name" value="Polysacc_synth"/>
</dbReference>
<proteinExistence type="predicted"/>
<dbReference type="AlphaFoldDB" id="A0A370X7X4"/>
<feature type="transmembrane region" description="Helical" evidence="6">
    <location>
        <begin position="21"/>
        <end position="44"/>
    </location>
</feature>
<feature type="transmembrane region" description="Helical" evidence="6">
    <location>
        <begin position="367"/>
        <end position="387"/>
    </location>
</feature>
<dbReference type="GO" id="GO:0005886">
    <property type="term" value="C:plasma membrane"/>
    <property type="evidence" value="ECO:0007669"/>
    <property type="project" value="UniProtKB-SubCell"/>
</dbReference>
<comment type="caution">
    <text evidence="7">The sequence shown here is derived from an EMBL/GenBank/DDBJ whole genome shotgun (WGS) entry which is preliminary data.</text>
</comment>
<keyword evidence="8" id="KW-1185">Reference proteome</keyword>
<feature type="transmembrane region" description="Helical" evidence="6">
    <location>
        <begin position="122"/>
        <end position="146"/>
    </location>
</feature>
<protein>
    <submittedName>
        <fullName evidence="7">Polysaccharide biosynthesis protein</fullName>
    </submittedName>
</protein>
<dbReference type="Pfam" id="PF01943">
    <property type="entry name" value="Polysacc_synt"/>
    <property type="match status" value="1"/>
</dbReference>
<name>A0A370X7X4_9GAMM</name>
<dbReference type="PANTHER" id="PTHR30250:SF11">
    <property type="entry name" value="O-ANTIGEN TRANSPORTER-RELATED"/>
    <property type="match status" value="1"/>
</dbReference>
<feature type="transmembrane region" description="Helical" evidence="6">
    <location>
        <begin position="94"/>
        <end position="116"/>
    </location>
</feature>
<keyword evidence="4 6" id="KW-1133">Transmembrane helix</keyword>
<keyword evidence="3 6" id="KW-0812">Transmembrane</keyword>
<feature type="transmembrane region" description="Helical" evidence="6">
    <location>
        <begin position="50"/>
        <end position="74"/>
    </location>
</feature>
<feature type="transmembrane region" description="Helical" evidence="6">
    <location>
        <begin position="296"/>
        <end position="319"/>
    </location>
</feature>
<reference evidence="7 8" key="1">
    <citation type="submission" date="2018-07" db="EMBL/GenBank/DDBJ databases">
        <title>Dyella monticola sp. nov. and Dyella psychrodurans sp. nov. isolated from monsoon evergreen broad-leaved forest soil of Dinghu Mountain, China.</title>
        <authorList>
            <person name="Gao Z."/>
            <person name="Qiu L."/>
        </authorList>
    </citation>
    <scope>NUCLEOTIDE SEQUENCE [LARGE SCALE GENOMIC DNA]</scope>
    <source>
        <strain evidence="7 8">4G-K06</strain>
    </source>
</reference>
<evidence type="ECO:0000313" key="7">
    <source>
        <dbReference type="EMBL" id="RDS84529.1"/>
    </source>
</evidence>
<feature type="transmembrane region" description="Helical" evidence="6">
    <location>
        <begin position="153"/>
        <end position="174"/>
    </location>
</feature>